<dbReference type="InterPro" id="IPR036322">
    <property type="entry name" value="WD40_repeat_dom_sf"/>
</dbReference>
<keyword evidence="3" id="KW-0963">Cytoplasm</keyword>
<evidence type="ECO:0000256" key="3">
    <source>
        <dbReference type="ARBA" id="ARBA00022490"/>
    </source>
</evidence>
<dbReference type="PANTHER" id="PTHR22842:SF3">
    <property type="entry name" value="WD REPEAT DOMAIN-CONTAINING PROTEIN 83"/>
    <property type="match status" value="1"/>
</dbReference>
<reference evidence="7" key="1">
    <citation type="journal article" date="2019" name="Database">
        <title>The radish genome database (RadishGD): an integrated information resource for radish genomics.</title>
        <authorList>
            <person name="Yu H.J."/>
            <person name="Baek S."/>
            <person name="Lee Y.J."/>
            <person name="Cho A."/>
            <person name="Mun J.H."/>
        </authorList>
    </citation>
    <scope>NUCLEOTIDE SEQUENCE [LARGE SCALE GENOMIC DNA]</scope>
    <source>
        <strain evidence="7">cv. WK10039</strain>
    </source>
</reference>
<dbReference type="InterPro" id="IPR002347">
    <property type="entry name" value="SDR_fam"/>
</dbReference>
<evidence type="ECO:0000256" key="5">
    <source>
        <dbReference type="ARBA" id="ARBA00022640"/>
    </source>
</evidence>
<evidence type="ECO:0000256" key="6">
    <source>
        <dbReference type="ARBA" id="ARBA00038145"/>
    </source>
</evidence>
<evidence type="ECO:0000313" key="7">
    <source>
        <dbReference type="Proteomes" id="UP000504610"/>
    </source>
</evidence>
<dbReference type="SUPFAM" id="SSF50978">
    <property type="entry name" value="WD40 repeat-like"/>
    <property type="match status" value="1"/>
</dbReference>
<dbReference type="OrthoDB" id="47007at2759"/>
<reference evidence="8" key="2">
    <citation type="submission" date="2025-08" db="UniProtKB">
        <authorList>
            <consortium name="RefSeq"/>
        </authorList>
    </citation>
    <scope>IDENTIFICATION</scope>
    <source>
        <tissue evidence="8">Leaf</tissue>
    </source>
</reference>
<dbReference type="Gene3D" id="3.40.50.720">
    <property type="entry name" value="NAD(P)-binding Rossmann-like Domain"/>
    <property type="match status" value="1"/>
</dbReference>
<dbReference type="SUPFAM" id="SSF51735">
    <property type="entry name" value="NAD(P)-binding Rossmann-fold domains"/>
    <property type="match status" value="1"/>
</dbReference>
<dbReference type="InterPro" id="IPR015943">
    <property type="entry name" value="WD40/YVTN_repeat-like_dom_sf"/>
</dbReference>
<dbReference type="PANTHER" id="PTHR22842">
    <property type="entry name" value="WD40 REPEAT PROTEIN"/>
    <property type="match status" value="1"/>
</dbReference>
<sequence length="160" mass="17497">MSVVLTKTEIIGGNVDGSVRTYDMRLSREMSDNLGQPVNCISISNDGNCVLAGCLDSTLRLLDRTTGVLLQVYKGHISKVVWITGVNQGIGEALAKQFASLGAKLILSDRTEAEMVRLKSELKGKYAPEHVRVFRFALSSSSIEVWLRDVVAAAVTHFRD</sequence>
<comment type="subcellular location">
    <subcellularLocation>
        <location evidence="2">Cytoplasm</location>
    </subcellularLocation>
    <subcellularLocation>
        <location evidence="1">Plastid</location>
        <location evidence="1">Chloroplast</location>
    </subcellularLocation>
</comment>
<evidence type="ECO:0000313" key="8">
    <source>
        <dbReference type="RefSeq" id="XP_056848294.1"/>
    </source>
</evidence>
<dbReference type="GO" id="GO:0000398">
    <property type="term" value="P:mRNA splicing, via spliceosome"/>
    <property type="evidence" value="ECO:0007669"/>
    <property type="project" value="TreeGrafter"/>
</dbReference>
<dbReference type="Pfam" id="PF00400">
    <property type="entry name" value="WD40"/>
    <property type="match status" value="1"/>
</dbReference>
<dbReference type="GO" id="GO:0009507">
    <property type="term" value="C:chloroplast"/>
    <property type="evidence" value="ECO:0007669"/>
    <property type="project" value="UniProtKB-SubCell"/>
</dbReference>
<dbReference type="InterPro" id="IPR051980">
    <property type="entry name" value="WD_repeat_MORG1"/>
</dbReference>
<keyword evidence="7" id="KW-1185">Reference proteome</keyword>
<dbReference type="Gene3D" id="2.130.10.10">
    <property type="entry name" value="YVTN repeat-like/Quinoprotein amine dehydrogenase"/>
    <property type="match status" value="1"/>
</dbReference>
<dbReference type="Pfam" id="PF00106">
    <property type="entry name" value="adh_short"/>
    <property type="match status" value="1"/>
</dbReference>
<keyword evidence="4" id="KW-0150">Chloroplast</keyword>
<dbReference type="GeneID" id="108821354"/>
<evidence type="ECO:0000256" key="1">
    <source>
        <dbReference type="ARBA" id="ARBA00004229"/>
    </source>
</evidence>
<dbReference type="KEGG" id="rsz:108821354"/>
<proteinExistence type="inferred from homology"/>
<evidence type="ECO:0000256" key="2">
    <source>
        <dbReference type="ARBA" id="ARBA00004496"/>
    </source>
</evidence>
<dbReference type="GO" id="GO:0071013">
    <property type="term" value="C:catalytic step 2 spliceosome"/>
    <property type="evidence" value="ECO:0007669"/>
    <property type="project" value="TreeGrafter"/>
</dbReference>
<dbReference type="InterPro" id="IPR036291">
    <property type="entry name" value="NAD(P)-bd_dom_sf"/>
</dbReference>
<name>A0A9W3C9Z2_RAPSA</name>
<gene>
    <name evidence="8" type="primary">LOC108821354</name>
</gene>
<comment type="similarity">
    <text evidence="6">Belongs to the WD repeat MORG1 family.</text>
</comment>
<dbReference type="AlphaFoldDB" id="A0A9W3C9Z2"/>
<dbReference type="RefSeq" id="XP_056848294.1">
    <property type="nucleotide sequence ID" value="XM_056992314.1"/>
</dbReference>
<dbReference type="InterPro" id="IPR001680">
    <property type="entry name" value="WD40_rpt"/>
</dbReference>
<dbReference type="Proteomes" id="UP000504610">
    <property type="component" value="Chromosome 2"/>
</dbReference>
<keyword evidence="5" id="KW-0934">Plastid</keyword>
<evidence type="ECO:0000256" key="4">
    <source>
        <dbReference type="ARBA" id="ARBA00022528"/>
    </source>
</evidence>
<protein>
    <submittedName>
        <fullName evidence="8">Uncharacterized protein LOC108821354</fullName>
    </submittedName>
</protein>
<accession>A0A9W3C9Z2</accession>
<organism evidence="7 8">
    <name type="scientific">Raphanus sativus</name>
    <name type="common">Radish</name>
    <name type="synonym">Raphanus raphanistrum var. sativus</name>
    <dbReference type="NCBI Taxonomy" id="3726"/>
    <lineage>
        <taxon>Eukaryota</taxon>
        <taxon>Viridiplantae</taxon>
        <taxon>Streptophyta</taxon>
        <taxon>Embryophyta</taxon>
        <taxon>Tracheophyta</taxon>
        <taxon>Spermatophyta</taxon>
        <taxon>Magnoliopsida</taxon>
        <taxon>eudicotyledons</taxon>
        <taxon>Gunneridae</taxon>
        <taxon>Pentapetalae</taxon>
        <taxon>rosids</taxon>
        <taxon>malvids</taxon>
        <taxon>Brassicales</taxon>
        <taxon>Brassicaceae</taxon>
        <taxon>Brassiceae</taxon>
        <taxon>Raphanus</taxon>
    </lineage>
</organism>